<comment type="caution">
    <text evidence="2">The sequence shown here is derived from an EMBL/GenBank/DDBJ whole genome shotgun (WGS) entry which is preliminary data.</text>
</comment>
<evidence type="ECO:0000313" key="3">
    <source>
        <dbReference type="EMBL" id="CAF4098537.1"/>
    </source>
</evidence>
<sequence length="951" mass="109741">MFDSGSTKSFINKTALARTKHLTIDENKQQYGTVDGYTKFEVNGSVKLFIELNHIKTNIIVGVVNSLCTDCILGMDYLNKYKINLNNKYKQVQVYTPTDTTTLPMENHISKTRTVYRLVRFIYLGPYQERKDYFELDEALELAKLQYEIRLKRKRENSSRSHSCVENVHTTYPQYTSLSTDSRLFADYLPGTFQQFESNGIGAEDISSNINFVQDMQKPDDTDAVNITSASDANNESDESDNLVDIDPPLHQYTDTLTNTYCYRIIKAFRSAQLSKTNSNLLLNLILSALPSPNNLPVNTKKLLQKLELDNNFFRETKICLLCYQEISSSNRVCYYCPTSNENDIALIYDSDIKLILYLLLQKLGDVIRTYKEKLILNNDTSGTFDIGFAYAYQSLLRQFQNENFITVLMHLDGVGLCKSNKLKMWLLSFSIVELPAKLRYERHNMAAVSIWVSSKEPIASLWLHKSMKTIKELKSTGVVINDQIIKLKVLAITGDSPALKIALNFIGHNGYYCCYFCYLEGIHQNGKRQYPFECLHQMRTIDTFARDAATAARLNRNEYGHLGVSIFAGILDLALPLSIVVDYAHVTLLRHSKSIFKEFYRRLTPSVRNDVDRALIQQPFPHFFNRKMKPFNDLAFVKATEIRNILFYGILPMFHKHLPVDIVGHFAMFISAMRLLHGKPVLGGETSKLAGDLLTRYYKDFDIFYEGLQNFVLHLHHHFKNQYEMYGAFSHLGSFGQEALIGYVGSNKTGTRFYGPLICQNYSIDFLLHHKMQKLSQPDQVVDGPFDCNFKFDFKSNSIFELLHNSHCICTSINTCLFAYRRCIINAQVYHSLEYNQRQRSVSYFIRYSSTTEPNSYLFGKIMVFFKCSNSNYAMIQRYPVVGQFSDLFRSSSYYEILDRSIYHFFLIISRQGVLPYETVLISRIVDHCIIFDCQNYYVATPVSSYDEHD</sequence>
<dbReference type="Proteomes" id="UP000663856">
    <property type="component" value="Unassembled WGS sequence"/>
</dbReference>
<accession>A0A816S997</accession>
<reference evidence="2" key="1">
    <citation type="submission" date="2021-02" db="EMBL/GenBank/DDBJ databases">
        <authorList>
            <person name="Nowell W R."/>
        </authorList>
    </citation>
    <scope>NUCLEOTIDE SEQUENCE</scope>
</reference>
<feature type="compositionally biased region" description="Polar residues" evidence="1">
    <location>
        <begin position="225"/>
        <end position="234"/>
    </location>
</feature>
<dbReference type="PANTHER" id="PTHR33053">
    <property type="entry name" value="PROTEIN, PUTATIVE-RELATED"/>
    <property type="match status" value="1"/>
</dbReference>
<feature type="compositionally biased region" description="Acidic residues" evidence="1">
    <location>
        <begin position="235"/>
        <end position="244"/>
    </location>
</feature>
<dbReference type="SUPFAM" id="SSF50630">
    <property type="entry name" value="Acid proteases"/>
    <property type="match status" value="1"/>
</dbReference>
<dbReference type="Pfam" id="PF06869">
    <property type="entry name" value="DUF1258"/>
    <property type="match status" value="1"/>
</dbReference>
<name>A0A816S997_9BILA</name>
<dbReference type="EMBL" id="CAJOBG010004170">
    <property type="protein sequence ID" value="CAF4098537.1"/>
    <property type="molecule type" value="Genomic_DNA"/>
</dbReference>
<dbReference type="Gene3D" id="2.40.70.10">
    <property type="entry name" value="Acid Proteases"/>
    <property type="match status" value="1"/>
</dbReference>
<proteinExistence type="predicted"/>
<dbReference type="CDD" id="cd00303">
    <property type="entry name" value="retropepsin_like"/>
    <property type="match status" value="1"/>
</dbReference>
<protein>
    <submittedName>
        <fullName evidence="2">Uncharacterized protein</fullName>
    </submittedName>
</protein>
<evidence type="ECO:0000313" key="4">
    <source>
        <dbReference type="Proteomes" id="UP000663856"/>
    </source>
</evidence>
<dbReference type="Proteomes" id="UP000663866">
    <property type="component" value="Unassembled WGS sequence"/>
</dbReference>
<feature type="region of interest" description="Disordered" evidence="1">
    <location>
        <begin position="223"/>
        <end position="247"/>
    </location>
</feature>
<keyword evidence="5" id="KW-1185">Reference proteome</keyword>
<organism evidence="2 4">
    <name type="scientific">Rotaria magnacalcarata</name>
    <dbReference type="NCBI Taxonomy" id="392030"/>
    <lineage>
        <taxon>Eukaryota</taxon>
        <taxon>Metazoa</taxon>
        <taxon>Spiralia</taxon>
        <taxon>Gnathifera</taxon>
        <taxon>Rotifera</taxon>
        <taxon>Eurotatoria</taxon>
        <taxon>Bdelloidea</taxon>
        <taxon>Philodinida</taxon>
        <taxon>Philodinidae</taxon>
        <taxon>Rotaria</taxon>
    </lineage>
</organism>
<dbReference type="InterPro" id="IPR021109">
    <property type="entry name" value="Peptidase_aspartic_dom_sf"/>
</dbReference>
<evidence type="ECO:0000313" key="2">
    <source>
        <dbReference type="EMBL" id="CAF2081038.1"/>
    </source>
</evidence>
<gene>
    <name evidence="3" type="ORF">OVN521_LOCUS20765</name>
    <name evidence="2" type="ORF">WKI299_LOCUS16263</name>
</gene>
<dbReference type="AlphaFoldDB" id="A0A816S997"/>
<dbReference type="Pfam" id="PF08284">
    <property type="entry name" value="RVP_2"/>
    <property type="match status" value="1"/>
</dbReference>
<dbReference type="EMBL" id="CAJNRF010006423">
    <property type="protein sequence ID" value="CAF2081038.1"/>
    <property type="molecule type" value="Genomic_DNA"/>
</dbReference>
<evidence type="ECO:0000313" key="5">
    <source>
        <dbReference type="Proteomes" id="UP000663866"/>
    </source>
</evidence>
<evidence type="ECO:0000256" key="1">
    <source>
        <dbReference type="SAM" id="MobiDB-lite"/>
    </source>
</evidence>
<dbReference type="PANTHER" id="PTHR33053:SF9">
    <property type="entry name" value="AGAP000105-PA"/>
    <property type="match status" value="1"/>
</dbReference>
<dbReference type="InterPro" id="IPR009667">
    <property type="entry name" value="DUF1258"/>
</dbReference>